<reference evidence="11" key="1">
    <citation type="submission" date="2019-09" db="EMBL/GenBank/DDBJ databases">
        <authorList>
            <person name="Zhang L."/>
        </authorList>
    </citation>
    <scope>NUCLEOTIDE SEQUENCE</scope>
</reference>
<proteinExistence type="inferred from homology"/>
<evidence type="ECO:0000256" key="1">
    <source>
        <dbReference type="ARBA" id="ARBA00002582"/>
    </source>
</evidence>
<dbReference type="EMBL" id="LR721780">
    <property type="protein sequence ID" value="VVV93379.1"/>
    <property type="molecule type" value="Genomic_DNA"/>
</dbReference>
<sequence>MAEQQQYHGVMEKIQEKSPSASQVVAVLALFPVGGTLLTLSGVTLTGTLIGLALLTPLFLLFSPVIVPAAILIALSVAGFLASGAFSLTAISSFSWLYKQVSGKGGPVMEQIEHVKRRAQETAGQVGQRAREVGQAAQQRAGGGRE</sequence>
<dbReference type="OrthoDB" id="1929188at2759"/>
<keyword evidence="6 10" id="KW-0812">Transmembrane</keyword>
<organism evidence="11">
    <name type="scientific">Nymphaea colorata</name>
    <name type="common">pocket water lily</name>
    <dbReference type="NCBI Taxonomy" id="210225"/>
    <lineage>
        <taxon>Eukaryota</taxon>
        <taxon>Viridiplantae</taxon>
        <taxon>Streptophyta</taxon>
        <taxon>Embryophyta</taxon>
        <taxon>Tracheophyta</taxon>
        <taxon>Spermatophyta</taxon>
        <taxon>Magnoliopsida</taxon>
        <taxon>Nymphaeales</taxon>
        <taxon>Nymphaeaceae</taxon>
        <taxon>Nymphaea</taxon>
    </lineage>
</organism>
<evidence type="ECO:0000256" key="4">
    <source>
        <dbReference type="ARBA" id="ARBA00010858"/>
    </source>
</evidence>
<dbReference type="GO" id="GO:0050826">
    <property type="term" value="P:response to freezing"/>
    <property type="evidence" value="ECO:0007669"/>
    <property type="project" value="TreeGrafter"/>
</dbReference>
<dbReference type="AlphaFoldDB" id="A0A5K0ZUQ5"/>
<accession>A0A5K0ZUQ5</accession>
<dbReference type="GO" id="GO:0012511">
    <property type="term" value="C:monolayer-surrounded lipid storage body"/>
    <property type="evidence" value="ECO:0007669"/>
    <property type="project" value="InterPro"/>
</dbReference>
<protein>
    <recommendedName>
        <fullName evidence="12">Oleosin</fullName>
    </recommendedName>
</protein>
<dbReference type="PANTHER" id="PTHR33203">
    <property type="entry name" value="OLEOSIN"/>
    <property type="match status" value="1"/>
</dbReference>
<evidence type="ECO:0000256" key="8">
    <source>
        <dbReference type="ARBA" id="ARBA00023136"/>
    </source>
</evidence>
<dbReference type="PANTHER" id="PTHR33203:SF44">
    <property type="entry name" value="OLEOSIN 20.3 KDA"/>
    <property type="match status" value="1"/>
</dbReference>
<gene>
    <name evidence="11" type="ORF">NYM_LOCUS12057</name>
</gene>
<dbReference type="GO" id="GO:0019915">
    <property type="term" value="P:lipid storage"/>
    <property type="evidence" value="ECO:0007669"/>
    <property type="project" value="TreeGrafter"/>
</dbReference>
<evidence type="ECO:0000256" key="5">
    <source>
        <dbReference type="ARBA" id="ARBA00022677"/>
    </source>
</evidence>
<evidence type="ECO:0000313" key="11">
    <source>
        <dbReference type="EMBL" id="VVV93379.1"/>
    </source>
</evidence>
<evidence type="ECO:0008006" key="12">
    <source>
        <dbReference type="Google" id="ProtNLM"/>
    </source>
</evidence>
<feature type="transmembrane region" description="Helical" evidence="10">
    <location>
        <begin position="52"/>
        <end position="74"/>
    </location>
</feature>
<evidence type="ECO:0000256" key="7">
    <source>
        <dbReference type="ARBA" id="ARBA00022989"/>
    </source>
</evidence>
<feature type="transmembrane region" description="Helical" evidence="10">
    <location>
        <begin position="20"/>
        <end position="40"/>
    </location>
</feature>
<name>A0A5K0ZUQ5_9MAGN</name>
<dbReference type="InterPro" id="IPR000136">
    <property type="entry name" value="Oleosin"/>
</dbReference>
<dbReference type="Pfam" id="PF01277">
    <property type="entry name" value="Oleosin"/>
    <property type="match status" value="1"/>
</dbReference>
<evidence type="ECO:0000256" key="6">
    <source>
        <dbReference type="ARBA" id="ARBA00022692"/>
    </source>
</evidence>
<dbReference type="OMA" id="GHMGQRV"/>
<dbReference type="GO" id="GO:0010344">
    <property type="term" value="P:seed oilbody biogenesis"/>
    <property type="evidence" value="ECO:0007669"/>
    <property type="project" value="TreeGrafter"/>
</dbReference>
<comment type="similarity">
    <text evidence="4">Belongs to the oleosin family.</text>
</comment>
<evidence type="ECO:0000256" key="9">
    <source>
        <dbReference type="SAM" id="MobiDB-lite"/>
    </source>
</evidence>
<comment type="subcellular location">
    <subcellularLocation>
        <location evidence="3">Lipid droplet</location>
    </subcellularLocation>
    <subcellularLocation>
        <location evidence="2">Membrane</location>
        <topology evidence="2">Multi-pass membrane protein</topology>
    </subcellularLocation>
</comment>
<evidence type="ECO:0000256" key="2">
    <source>
        <dbReference type="ARBA" id="ARBA00004141"/>
    </source>
</evidence>
<dbReference type="Gramene" id="NC2G0007940.1">
    <property type="protein sequence ID" value="NC2G0007940.1:cds"/>
    <property type="gene ID" value="NC2G0007940"/>
</dbReference>
<keyword evidence="8 10" id="KW-0472">Membrane</keyword>
<evidence type="ECO:0000256" key="10">
    <source>
        <dbReference type="SAM" id="Phobius"/>
    </source>
</evidence>
<keyword evidence="7 10" id="KW-1133">Transmembrane helix</keyword>
<comment type="function">
    <text evidence="1">May have a structural role to stabilize the lipid body during desiccation of the seed by preventing coalescence of the oil. Probably interacts with both lipid and phospholipid moieties of lipid bodies. May also provide recognition signals for specific lipase anchorage in lipolysis during seedling growth.</text>
</comment>
<feature type="region of interest" description="Disordered" evidence="9">
    <location>
        <begin position="121"/>
        <end position="146"/>
    </location>
</feature>
<evidence type="ECO:0000256" key="3">
    <source>
        <dbReference type="ARBA" id="ARBA00004502"/>
    </source>
</evidence>
<keyword evidence="5" id="KW-0551">Lipid droplet</keyword>
<dbReference type="GO" id="GO:0016020">
    <property type="term" value="C:membrane"/>
    <property type="evidence" value="ECO:0007669"/>
    <property type="project" value="UniProtKB-SubCell"/>
</dbReference>